<dbReference type="EMBL" id="JAOUSE010000037">
    <property type="protein sequence ID" value="MCU9595054.1"/>
    <property type="molecule type" value="Genomic_DNA"/>
</dbReference>
<dbReference type="InterPro" id="IPR052767">
    <property type="entry name" value="Bact_com_dev_regulator"/>
</dbReference>
<gene>
    <name evidence="1" type="ORF">OEV82_11465</name>
</gene>
<evidence type="ECO:0000313" key="1">
    <source>
        <dbReference type="EMBL" id="MCU9595054.1"/>
    </source>
</evidence>
<protein>
    <submittedName>
        <fullName evidence="1">YlbF family regulator</fullName>
    </submittedName>
</protein>
<name>A0ABT2WH99_9BACI</name>
<keyword evidence="2" id="KW-1185">Reference proteome</keyword>
<accession>A0ABT2WH99</accession>
<dbReference type="PANTHER" id="PTHR38448:SF2">
    <property type="entry name" value="REGULATORY PROTEIN YLBF"/>
    <property type="match status" value="1"/>
</dbReference>
<dbReference type="InterPro" id="IPR023378">
    <property type="entry name" value="YheA/YmcA-like_dom_sf"/>
</dbReference>
<comment type="caution">
    <text evidence="1">The sequence shown here is derived from an EMBL/GenBank/DDBJ whole genome shotgun (WGS) entry which is preliminary data.</text>
</comment>
<dbReference type="RefSeq" id="WP_173661589.1">
    <property type="nucleotide sequence ID" value="NZ_JAOUSE010000037.1"/>
</dbReference>
<dbReference type="PANTHER" id="PTHR38448">
    <property type="entry name" value="REGULATORY PROTEIN YLBF-RELATED"/>
    <property type="match status" value="1"/>
</dbReference>
<dbReference type="SUPFAM" id="SSF158622">
    <property type="entry name" value="YheA/YmcA-like"/>
    <property type="match status" value="1"/>
</dbReference>
<proteinExistence type="predicted"/>
<dbReference type="Pfam" id="PF06133">
    <property type="entry name" value="Com_YlbF"/>
    <property type="match status" value="1"/>
</dbReference>
<dbReference type="InterPro" id="IPR010368">
    <property type="entry name" value="Com_YlbF"/>
</dbReference>
<reference evidence="1 2" key="1">
    <citation type="submission" date="2022-10" db="EMBL/GenBank/DDBJ databases">
        <title>Description of Fervidibacillus gen. nov. in the family Fervidibacillaceae fam. nov. with two species, Fervidibacillus albus sp. nov., and Fervidibacillus halotolerans sp. nov., isolated from tidal flat sediments.</title>
        <authorList>
            <person name="Kwon K.K."/>
            <person name="Yang S.-H."/>
        </authorList>
    </citation>
    <scope>NUCLEOTIDE SEQUENCE [LARGE SCALE GENOMIC DNA]</scope>
    <source>
        <strain evidence="1 2">DSM 23332</strain>
    </source>
</reference>
<dbReference type="Gene3D" id="1.20.1500.10">
    <property type="entry name" value="YheA/YmcA-like"/>
    <property type="match status" value="1"/>
</dbReference>
<organism evidence="1 2">
    <name type="scientific">Pallidibacillus thermolactis</name>
    <dbReference type="NCBI Taxonomy" id="251051"/>
    <lineage>
        <taxon>Bacteria</taxon>
        <taxon>Bacillati</taxon>
        <taxon>Bacillota</taxon>
        <taxon>Bacilli</taxon>
        <taxon>Bacillales</taxon>
        <taxon>Bacillaceae</taxon>
        <taxon>Pallidibacillus</taxon>
    </lineage>
</organism>
<sequence length="146" mass="16820">MLATLESVQILDTAERIAKMILNSDVVENYRQCLYKMKTSSETQKKIERFTKLKEQYEYVQRFGRYHPDYQTIMKETRLAKREMDMDENVANFKRAETELQNLLDEISLIIGRSVSESVKVETGNPFFETKHKVGCSTGGSCGCSA</sequence>
<evidence type="ECO:0000313" key="2">
    <source>
        <dbReference type="Proteomes" id="UP001208656"/>
    </source>
</evidence>
<dbReference type="Proteomes" id="UP001208656">
    <property type="component" value="Unassembled WGS sequence"/>
</dbReference>